<dbReference type="PANTHER" id="PTHR43788:SF16">
    <property type="entry name" value="HELICASE WITH ZINC FINGER 2"/>
    <property type="match status" value="1"/>
</dbReference>
<name>A0A368G1D9_ANCCA</name>
<dbReference type="InterPro" id="IPR047187">
    <property type="entry name" value="SF1_C_Upf1"/>
</dbReference>
<keyword evidence="4" id="KW-0067">ATP-binding</keyword>
<gene>
    <name evidence="6" type="ORF">ANCCAN_17034</name>
</gene>
<accession>A0A368G1D9</accession>
<dbReference type="EMBL" id="JOJR01000500">
    <property type="protein sequence ID" value="RCN37069.1"/>
    <property type="molecule type" value="Genomic_DNA"/>
</dbReference>
<evidence type="ECO:0000259" key="5">
    <source>
        <dbReference type="Pfam" id="PF13087"/>
    </source>
</evidence>
<keyword evidence="2" id="KW-0378">Hydrolase</keyword>
<sequence>MSLNSEVFYEGTLVCGTPPERHVTVPQRMRMPNPSISVPFVDVLGEAIQSVTRSYRNEAEARAVNVLVRNLLLKGFHSREIMVISIYKDQKLFCGQILDPLGVSISTVDSEQGAERSVVILCMTRSTIPSS</sequence>
<evidence type="ECO:0000313" key="7">
    <source>
        <dbReference type="Proteomes" id="UP000252519"/>
    </source>
</evidence>
<evidence type="ECO:0000313" key="6">
    <source>
        <dbReference type="EMBL" id="RCN37069.1"/>
    </source>
</evidence>
<keyword evidence="3" id="KW-0347">Helicase</keyword>
<dbReference type="OrthoDB" id="5876623at2759"/>
<evidence type="ECO:0000256" key="3">
    <source>
        <dbReference type="ARBA" id="ARBA00022806"/>
    </source>
</evidence>
<dbReference type="InterPro" id="IPR041679">
    <property type="entry name" value="DNA2/NAM7-like_C"/>
</dbReference>
<proteinExistence type="predicted"/>
<keyword evidence="7" id="KW-1185">Reference proteome</keyword>
<dbReference type="Gene3D" id="3.40.50.300">
    <property type="entry name" value="P-loop containing nucleotide triphosphate hydrolases"/>
    <property type="match status" value="1"/>
</dbReference>
<feature type="domain" description="DNA2/NAM7 helicase-like C-terminal" evidence="5">
    <location>
        <begin position="1"/>
        <end position="127"/>
    </location>
</feature>
<dbReference type="Proteomes" id="UP000252519">
    <property type="component" value="Unassembled WGS sequence"/>
</dbReference>
<dbReference type="GO" id="GO:0043139">
    <property type="term" value="F:5'-3' DNA helicase activity"/>
    <property type="evidence" value="ECO:0007669"/>
    <property type="project" value="TreeGrafter"/>
</dbReference>
<evidence type="ECO:0000256" key="1">
    <source>
        <dbReference type="ARBA" id="ARBA00022741"/>
    </source>
</evidence>
<dbReference type="STRING" id="29170.A0A368G1D9"/>
<dbReference type="InterPro" id="IPR050534">
    <property type="entry name" value="Coronavir_polyprotein_1ab"/>
</dbReference>
<dbReference type="PANTHER" id="PTHR43788">
    <property type="entry name" value="DNA2/NAM7 HELICASE FAMILY MEMBER"/>
    <property type="match status" value="1"/>
</dbReference>
<reference evidence="6 7" key="1">
    <citation type="submission" date="2014-10" db="EMBL/GenBank/DDBJ databases">
        <title>Draft genome of the hookworm Ancylostoma caninum.</title>
        <authorList>
            <person name="Mitreva M."/>
        </authorList>
    </citation>
    <scope>NUCLEOTIDE SEQUENCE [LARGE SCALE GENOMIC DNA]</scope>
    <source>
        <strain evidence="6 7">Baltimore</strain>
    </source>
</reference>
<organism evidence="6 7">
    <name type="scientific">Ancylostoma caninum</name>
    <name type="common">Dog hookworm</name>
    <dbReference type="NCBI Taxonomy" id="29170"/>
    <lineage>
        <taxon>Eukaryota</taxon>
        <taxon>Metazoa</taxon>
        <taxon>Ecdysozoa</taxon>
        <taxon>Nematoda</taxon>
        <taxon>Chromadorea</taxon>
        <taxon>Rhabditida</taxon>
        <taxon>Rhabditina</taxon>
        <taxon>Rhabditomorpha</taxon>
        <taxon>Strongyloidea</taxon>
        <taxon>Ancylostomatidae</taxon>
        <taxon>Ancylostomatinae</taxon>
        <taxon>Ancylostoma</taxon>
    </lineage>
</organism>
<dbReference type="AlphaFoldDB" id="A0A368G1D9"/>
<dbReference type="GO" id="GO:0005524">
    <property type="term" value="F:ATP binding"/>
    <property type="evidence" value="ECO:0007669"/>
    <property type="project" value="UniProtKB-KW"/>
</dbReference>
<dbReference type="InterPro" id="IPR027417">
    <property type="entry name" value="P-loop_NTPase"/>
</dbReference>
<keyword evidence="1" id="KW-0547">Nucleotide-binding</keyword>
<comment type="caution">
    <text evidence="6">The sequence shown here is derived from an EMBL/GenBank/DDBJ whole genome shotgun (WGS) entry which is preliminary data.</text>
</comment>
<evidence type="ECO:0000256" key="4">
    <source>
        <dbReference type="ARBA" id="ARBA00022840"/>
    </source>
</evidence>
<protein>
    <recommendedName>
        <fullName evidence="5">DNA2/NAM7 helicase-like C-terminal domain-containing protein</fullName>
    </recommendedName>
</protein>
<dbReference type="Pfam" id="PF13087">
    <property type="entry name" value="AAA_12"/>
    <property type="match status" value="1"/>
</dbReference>
<dbReference type="CDD" id="cd18808">
    <property type="entry name" value="SF1_C_Upf1"/>
    <property type="match status" value="1"/>
</dbReference>
<evidence type="ECO:0000256" key="2">
    <source>
        <dbReference type="ARBA" id="ARBA00022801"/>
    </source>
</evidence>
<dbReference type="GO" id="GO:0016787">
    <property type="term" value="F:hydrolase activity"/>
    <property type="evidence" value="ECO:0007669"/>
    <property type="project" value="UniProtKB-KW"/>
</dbReference>